<evidence type="ECO:0000313" key="1">
    <source>
        <dbReference type="EMBL" id="SUS07114.1"/>
    </source>
</evidence>
<dbReference type="Gene3D" id="3.40.50.1820">
    <property type="entry name" value="alpha/beta hydrolase"/>
    <property type="match status" value="1"/>
</dbReference>
<accession>A0A380THI9</accession>
<protein>
    <recommendedName>
        <fullName evidence="2">Alpha/beta hydrolase</fullName>
    </recommendedName>
</protein>
<sequence>MGIRTGALSLRASALTLLTATLLGACAMPATRFDETARGLGLERAEVQGTRFRHAVFAKEPDAPGILHVYLEGDGSPLLNGLANPDPTPRRPLALHLLTKGPAPAVLLGRPCYHGVHREAACTPSLCTDGRYGEVVLASMEAALRRVLAGRPRAGIAWIGYSGGGVLAARLAPRFAESRFLVTIAANLDTHGWAEAVGVALSRDSANPADGPPLPPSIRQRHFAGSEDTVVPNAFTARGARSLGGTLTLIQGYDHVCCWLDAWPALFSEGNGAPGNGRREEPQ</sequence>
<proteinExistence type="predicted"/>
<organism evidence="1">
    <name type="scientific">metagenome</name>
    <dbReference type="NCBI Taxonomy" id="256318"/>
    <lineage>
        <taxon>unclassified sequences</taxon>
        <taxon>metagenomes</taxon>
    </lineage>
</organism>
<dbReference type="PROSITE" id="PS51257">
    <property type="entry name" value="PROKAR_LIPOPROTEIN"/>
    <property type="match status" value="1"/>
</dbReference>
<dbReference type="AlphaFoldDB" id="A0A380THI9"/>
<gene>
    <name evidence="1" type="ORF">DF3PB_380011</name>
</gene>
<evidence type="ECO:0008006" key="2">
    <source>
        <dbReference type="Google" id="ProtNLM"/>
    </source>
</evidence>
<name>A0A380THI9_9ZZZZ</name>
<reference evidence="1" key="1">
    <citation type="submission" date="2018-07" db="EMBL/GenBank/DDBJ databases">
        <authorList>
            <person name="Quirk P.G."/>
            <person name="Krulwich T.A."/>
        </authorList>
    </citation>
    <scope>NUCLEOTIDE SEQUENCE</scope>
</reference>
<dbReference type="SUPFAM" id="SSF53474">
    <property type="entry name" value="alpha/beta-Hydrolases"/>
    <property type="match status" value="1"/>
</dbReference>
<dbReference type="EMBL" id="UIDG01000312">
    <property type="protein sequence ID" value="SUS07114.1"/>
    <property type="molecule type" value="Genomic_DNA"/>
</dbReference>
<dbReference type="InterPro" id="IPR029058">
    <property type="entry name" value="AB_hydrolase_fold"/>
</dbReference>